<proteinExistence type="predicted"/>
<evidence type="ECO:0000259" key="3">
    <source>
        <dbReference type="PROSITE" id="PS50097"/>
    </source>
</evidence>
<dbReference type="OrthoDB" id="45365at2759"/>
<evidence type="ECO:0000256" key="2">
    <source>
        <dbReference type="ARBA" id="ARBA00022737"/>
    </source>
</evidence>
<sequence length="716" mass="80604">MPSANLTDRTFVNVCRGLGQQLDDEDFCDVTVTVGEKTFSCHRVVLASVSEYFKRSLTENWREGPSGQPDIKHEDVSPEAFGYLMDILYKGRDMVDNNTAKDILKMSLYLQIKYLEEYCVEFLQETLQPTVCLETWQFAEKYYLEKLAETSLKMAVEEIAIVSTQDDLLTLPKSMLLILLSLQQKLVMDDVCKTILRWVEADQDTRQIHLVELLPFICFTDLSSNYLCEMVTYLNHPFRDVIYVSSTPFKYIADKFCESLTYYIKGQQNNDAKVRRRILARQPQPRPLNTPEIQNRAVMFGGYTESDKTLKDTYAFDLKNSFMERYSLAPMPEDIGLDFASCSWYNEIYVSGGSQLPTFFAVYKPGDNEWEVLPSLPDEGREQHAMAAISSSIYVLGGRQKTADGEKTISSSVLRYNTKTKEWSVFCQLTLGVRETTAATLGHRIYLFGGVDSEGANTDLVQWVDTLGGCIYQAGKLPTPTCGARALSTGGRIYIVRPEGDVLSMWESFLLAEHTERGLPDSKEKKENNDLSFNTISSTVSFREVGKFTGRRHFSACLNGGELIVCGGETDEQQLLAEFESISLEDGNTNSRHTAISDWGQKQFLERYLTNEAAEKAKRAGKSGEGTTIIEDGPDRCRALPLYSTNDQKAPLLEMEESPGRNSSLGLLRSVSVSSLISQHSLSRKYLDDGTPQAQEKMEQMTLCSSLFFESIVVPS</sequence>
<dbReference type="PROSITE" id="PS50097">
    <property type="entry name" value="BTB"/>
    <property type="match status" value="1"/>
</dbReference>
<dbReference type="InterPro" id="IPR000210">
    <property type="entry name" value="BTB/POZ_dom"/>
</dbReference>
<dbReference type="InterPro" id="IPR006652">
    <property type="entry name" value="Kelch_1"/>
</dbReference>
<dbReference type="InterPro" id="IPR011333">
    <property type="entry name" value="SKP1/BTB/POZ_sf"/>
</dbReference>
<dbReference type="Gene3D" id="2.120.10.80">
    <property type="entry name" value="Kelch-type beta propeller"/>
    <property type="match status" value="2"/>
</dbReference>
<name>A0A2T7P1R0_POMCA</name>
<dbReference type="Pfam" id="PF00651">
    <property type="entry name" value="BTB"/>
    <property type="match status" value="1"/>
</dbReference>
<gene>
    <name evidence="4" type="ORF">C0Q70_12507</name>
</gene>
<dbReference type="Gene3D" id="3.30.710.10">
    <property type="entry name" value="Potassium Channel Kv1.1, Chain A"/>
    <property type="match status" value="1"/>
</dbReference>
<reference evidence="4 5" key="1">
    <citation type="submission" date="2018-04" db="EMBL/GenBank/DDBJ databases">
        <title>The genome of golden apple snail Pomacea canaliculata provides insight into stress tolerance and invasive adaptation.</title>
        <authorList>
            <person name="Liu C."/>
            <person name="Liu B."/>
            <person name="Ren Y."/>
            <person name="Zhang Y."/>
            <person name="Wang H."/>
            <person name="Li S."/>
            <person name="Jiang F."/>
            <person name="Yin L."/>
            <person name="Zhang G."/>
            <person name="Qian W."/>
            <person name="Fan W."/>
        </authorList>
    </citation>
    <scope>NUCLEOTIDE SEQUENCE [LARGE SCALE GENOMIC DNA]</scope>
    <source>
        <strain evidence="4">SZHN2017</strain>
        <tissue evidence="4">Muscle</tissue>
    </source>
</reference>
<evidence type="ECO:0000313" key="4">
    <source>
        <dbReference type="EMBL" id="PVD27351.1"/>
    </source>
</evidence>
<dbReference type="Pfam" id="PF07707">
    <property type="entry name" value="BACK"/>
    <property type="match status" value="1"/>
</dbReference>
<dbReference type="Pfam" id="PF24681">
    <property type="entry name" value="Kelch_KLHDC2_KLHL20_DRC7"/>
    <property type="match status" value="1"/>
</dbReference>
<dbReference type="SMART" id="SM00875">
    <property type="entry name" value="BACK"/>
    <property type="match status" value="1"/>
</dbReference>
<dbReference type="AlphaFoldDB" id="A0A2T7P1R0"/>
<dbReference type="Proteomes" id="UP000245119">
    <property type="component" value="Linkage Group LG7"/>
</dbReference>
<dbReference type="SUPFAM" id="SSF117281">
    <property type="entry name" value="Kelch motif"/>
    <property type="match status" value="1"/>
</dbReference>
<evidence type="ECO:0000256" key="1">
    <source>
        <dbReference type="ARBA" id="ARBA00022441"/>
    </source>
</evidence>
<dbReference type="SMART" id="SM00612">
    <property type="entry name" value="Kelch"/>
    <property type="match status" value="2"/>
</dbReference>
<dbReference type="EMBL" id="PZQS01000007">
    <property type="protein sequence ID" value="PVD27351.1"/>
    <property type="molecule type" value="Genomic_DNA"/>
</dbReference>
<keyword evidence="5" id="KW-1185">Reference proteome</keyword>
<feature type="domain" description="BTB" evidence="3">
    <location>
        <begin position="28"/>
        <end position="97"/>
    </location>
</feature>
<organism evidence="4 5">
    <name type="scientific">Pomacea canaliculata</name>
    <name type="common">Golden apple snail</name>
    <dbReference type="NCBI Taxonomy" id="400727"/>
    <lineage>
        <taxon>Eukaryota</taxon>
        <taxon>Metazoa</taxon>
        <taxon>Spiralia</taxon>
        <taxon>Lophotrochozoa</taxon>
        <taxon>Mollusca</taxon>
        <taxon>Gastropoda</taxon>
        <taxon>Caenogastropoda</taxon>
        <taxon>Architaenioglossa</taxon>
        <taxon>Ampullarioidea</taxon>
        <taxon>Ampullariidae</taxon>
        <taxon>Pomacea</taxon>
    </lineage>
</organism>
<dbReference type="CDD" id="cd18186">
    <property type="entry name" value="BTB_POZ_ZBTB_KLHL-like"/>
    <property type="match status" value="1"/>
</dbReference>
<dbReference type="Gene3D" id="1.25.40.420">
    <property type="match status" value="1"/>
</dbReference>
<dbReference type="InterPro" id="IPR015915">
    <property type="entry name" value="Kelch-typ_b-propeller"/>
</dbReference>
<comment type="caution">
    <text evidence="4">The sequence shown here is derived from an EMBL/GenBank/DDBJ whole genome shotgun (WGS) entry which is preliminary data.</text>
</comment>
<dbReference type="STRING" id="400727.A0A2T7P1R0"/>
<dbReference type="PANTHER" id="PTHR45632:SF3">
    <property type="entry name" value="KELCH-LIKE PROTEIN 32"/>
    <property type="match status" value="1"/>
</dbReference>
<evidence type="ECO:0000313" key="5">
    <source>
        <dbReference type="Proteomes" id="UP000245119"/>
    </source>
</evidence>
<accession>A0A2T7P1R0</accession>
<dbReference type="SMART" id="SM00225">
    <property type="entry name" value="BTB"/>
    <property type="match status" value="1"/>
</dbReference>
<dbReference type="PANTHER" id="PTHR45632">
    <property type="entry name" value="LD33804P"/>
    <property type="match status" value="1"/>
</dbReference>
<protein>
    <recommendedName>
        <fullName evidence="3">BTB domain-containing protein</fullName>
    </recommendedName>
</protein>
<dbReference type="SUPFAM" id="SSF54695">
    <property type="entry name" value="POZ domain"/>
    <property type="match status" value="1"/>
</dbReference>
<keyword evidence="1" id="KW-0880">Kelch repeat</keyword>
<keyword evidence="2" id="KW-0677">Repeat</keyword>
<dbReference type="InterPro" id="IPR011705">
    <property type="entry name" value="BACK"/>
</dbReference>